<keyword evidence="3" id="KW-1185">Reference proteome</keyword>
<dbReference type="RefSeq" id="WP_168038936.1">
    <property type="nucleotide sequence ID" value="NZ_JAATJH010000005.1"/>
</dbReference>
<dbReference type="EMBL" id="JAATJH010000005">
    <property type="protein sequence ID" value="NJC27651.1"/>
    <property type="molecule type" value="Genomic_DNA"/>
</dbReference>
<comment type="caution">
    <text evidence="2">The sequence shown here is derived from an EMBL/GenBank/DDBJ whole genome shotgun (WGS) entry which is preliminary data.</text>
</comment>
<dbReference type="Proteomes" id="UP000770785">
    <property type="component" value="Unassembled WGS sequence"/>
</dbReference>
<dbReference type="InterPro" id="IPR007296">
    <property type="entry name" value="DUF403"/>
</dbReference>
<dbReference type="PANTHER" id="PTHR34595">
    <property type="entry name" value="BLR5612 PROTEIN"/>
    <property type="match status" value="1"/>
</dbReference>
<proteinExistence type="predicted"/>
<evidence type="ECO:0000313" key="2">
    <source>
        <dbReference type="EMBL" id="NJC27651.1"/>
    </source>
</evidence>
<feature type="domain" description="DUF403" evidence="1">
    <location>
        <begin position="1"/>
        <end position="310"/>
    </location>
</feature>
<organism evidence="2 3">
    <name type="scientific">Neolewinella antarctica</name>
    <dbReference type="NCBI Taxonomy" id="442734"/>
    <lineage>
        <taxon>Bacteria</taxon>
        <taxon>Pseudomonadati</taxon>
        <taxon>Bacteroidota</taxon>
        <taxon>Saprospiria</taxon>
        <taxon>Saprospirales</taxon>
        <taxon>Lewinellaceae</taxon>
        <taxon>Neolewinella</taxon>
    </lineage>
</organism>
<gene>
    <name evidence="2" type="ORF">GGR27_003168</name>
</gene>
<protein>
    <submittedName>
        <fullName evidence="2">Alpha-E superfamily protein</fullName>
    </submittedName>
</protein>
<accession>A0ABX0XFI5</accession>
<evidence type="ECO:0000313" key="3">
    <source>
        <dbReference type="Proteomes" id="UP000770785"/>
    </source>
</evidence>
<name>A0ABX0XFI5_9BACT</name>
<dbReference type="InterPro" id="IPR051680">
    <property type="entry name" value="ATP-dep_Glu-Cys_Ligase-2"/>
</dbReference>
<reference evidence="2 3" key="1">
    <citation type="submission" date="2020-03" db="EMBL/GenBank/DDBJ databases">
        <title>Genomic Encyclopedia of Type Strains, Phase IV (KMG-IV): sequencing the most valuable type-strain genomes for metagenomic binning, comparative biology and taxonomic classification.</title>
        <authorList>
            <person name="Goeker M."/>
        </authorList>
    </citation>
    <scope>NUCLEOTIDE SEQUENCE [LARGE SCALE GENOMIC DNA]</scope>
    <source>
        <strain evidence="2 3">DSM 105096</strain>
    </source>
</reference>
<dbReference type="PANTHER" id="PTHR34595:SF7">
    <property type="entry name" value="SLL1039 PROTEIN"/>
    <property type="match status" value="1"/>
</dbReference>
<sequence length="313" mass="36137">MLARIANSLYWTGRYLERSEHLARYLGVQYFSMLDAPMSQSRDFTLTSIINMYGLSDVQTGELKETDVLRSAAMDYDSPLSIRSTVQLARENARVARHVISTELWEAINGFHLNMQRVDPEFFLTHGLHDFTTDVGRNCAIVRARIDDTLLHDETWIFIKLGIHIERVIQVMRILDSKLHDIDLMTDRGENRALRQYQGTVILKIVEGFDMHKKLYQHLLTPKTTIDFLVGHPNFARSLTYNMKAVTDLLKRMEASESRKPNKLLFKSGKIFSGFRYLEYEDVKSDIGGYLNDSLTEVYALHDAIVANYFGEE</sequence>
<dbReference type="Pfam" id="PF04168">
    <property type="entry name" value="Alpha-E"/>
    <property type="match status" value="1"/>
</dbReference>
<evidence type="ECO:0000259" key="1">
    <source>
        <dbReference type="Pfam" id="PF04168"/>
    </source>
</evidence>